<feature type="transmembrane region" description="Helical" evidence="14">
    <location>
        <begin position="436"/>
        <end position="460"/>
    </location>
</feature>
<dbReference type="Gene3D" id="1.20.1730.10">
    <property type="entry name" value="Sodium/glucose cotransporter"/>
    <property type="match status" value="1"/>
</dbReference>
<name>A0ABQ9FGT2_TEGGR</name>
<keyword evidence="3" id="KW-0813">Transport</keyword>
<keyword evidence="10" id="KW-0325">Glycoprotein</keyword>
<feature type="transmembrane region" description="Helical" evidence="14">
    <location>
        <begin position="409"/>
        <end position="430"/>
    </location>
</feature>
<dbReference type="InterPro" id="IPR051163">
    <property type="entry name" value="Sodium:Solute_Symporter_SSF"/>
</dbReference>
<evidence type="ECO:0000256" key="12">
    <source>
        <dbReference type="ARBA" id="ARBA00036099"/>
    </source>
</evidence>
<evidence type="ECO:0000256" key="9">
    <source>
        <dbReference type="ARBA" id="ARBA00023136"/>
    </source>
</evidence>
<organism evidence="15 16">
    <name type="scientific">Tegillarca granosa</name>
    <name type="common">Malaysian cockle</name>
    <name type="synonym">Anadara granosa</name>
    <dbReference type="NCBI Taxonomy" id="220873"/>
    <lineage>
        <taxon>Eukaryota</taxon>
        <taxon>Metazoa</taxon>
        <taxon>Spiralia</taxon>
        <taxon>Lophotrochozoa</taxon>
        <taxon>Mollusca</taxon>
        <taxon>Bivalvia</taxon>
        <taxon>Autobranchia</taxon>
        <taxon>Pteriomorphia</taxon>
        <taxon>Arcoida</taxon>
        <taxon>Arcoidea</taxon>
        <taxon>Arcidae</taxon>
        <taxon>Tegillarca</taxon>
    </lineage>
</organism>
<keyword evidence="11" id="KW-0739">Sodium transport</keyword>
<evidence type="ECO:0000256" key="6">
    <source>
        <dbReference type="ARBA" id="ARBA00022989"/>
    </source>
</evidence>
<dbReference type="CDD" id="cd11492">
    <property type="entry name" value="SLC5sbd_NIS-SMVT"/>
    <property type="match status" value="1"/>
</dbReference>
<evidence type="ECO:0000256" key="5">
    <source>
        <dbReference type="ARBA" id="ARBA00022692"/>
    </source>
</evidence>
<gene>
    <name evidence="15" type="ORF">KUTeg_005908</name>
</gene>
<evidence type="ECO:0000256" key="13">
    <source>
        <dbReference type="RuleBase" id="RU362091"/>
    </source>
</evidence>
<dbReference type="InterPro" id="IPR038377">
    <property type="entry name" value="Na/Glc_symporter_sf"/>
</dbReference>
<dbReference type="NCBIfam" id="TIGR00813">
    <property type="entry name" value="sss"/>
    <property type="match status" value="1"/>
</dbReference>
<dbReference type="PROSITE" id="PS50283">
    <property type="entry name" value="NA_SOLUT_SYMP_3"/>
    <property type="match status" value="1"/>
</dbReference>
<dbReference type="InterPro" id="IPR001734">
    <property type="entry name" value="Na/solute_symporter"/>
</dbReference>
<evidence type="ECO:0000256" key="7">
    <source>
        <dbReference type="ARBA" id="ARBA00023053"/>
    </source>
</evidence>
<keyword evidence="6 14" id="KW-1133">Transmembrane helix</keyword>
<dbReference type="Proteomes" id="UP001217089">
    <property type="component" value="Unassembled WGS sequence"/>
</dbReference>
<comment type="catalytic activity">
    <reaction evidence="12">
        <text>iodide(out) + 2 Na(+)(out) = iodide(in) + 2 Na(+)(in)</text>
        <dbReference type="Rhea" id="RHEA:71207"/>
        <dbReference type="ChEBI" id="CHEBI:16382"/>
        <dbReference type="ChEBI" id="CHEBI:29101"/>
    </reaction>
</comment>
<evidence type="ECO:0000256" key="3">
    <source>
        <dbReference type="ARBA" id="ARBA00022448"/>
    </source>
</evidence>
<reference evidence="15 16" key="1">
    <citation type="submission" date="2022-12" db="EMBL/GenBank/DDBJ databases">
        <title>Chromosome-level genome of Tegillarca granosa.</title>
        <authorList>
            <person name="Kim J."/>
        </authorList>
    </citation>
    <scope>NUCLEOTIDE SEQUENCE [LARGE SCALE GENOMIC DNA]</scope>
    <source>
        <strain evidence="15">Teg-2019</strain>
        <tissue evidence="15">Adductor muscle</tissue>
    </source>
</reference>
<evidence type="ECO:0000256" key="14">
    <source>
        <dbReference type="SAM" id="Phobius"/>
    </source>
</evidence>
<evidence type="ECO:0000256" key="2">
    <source>
        <dbReference type="ARBA" id="ARBA00006434"/>
    </source>
</evidence>
<comment type="caution">
    <text evidence="15">The sequence shown here is derived from an EMBL/GenBank/DDBJ whole genome shotgun (WGS) entry which is preliminary data.</text>
</comment>
<feature type="transmembrane region" description="Helical" evidence="14">
    <location>
        <begin position="133"/>
        <end position="151"/>
    </location>
</feature>
<feature type="transmembrane region" description="Helical" evidence="14">
    <location>
        <begin position="331"/>
        <end position="355"/>
    </location>
</feature>
<dbReference type="EMBL" id="JARBDR010000326">
    <property type="protein sequence ID" value="KAJ8316536.1"/>
    <property type="molecule type" value="Genomic_DNA"/>
</dbReference>
<evidence type="ECO:0000256" key="4">
    <source>
        <dbReference type="ARBA" id="ARBA00022475"/>
    </source>
</evidence>
<evidence type="ECO:0000256" key="10">
    <source>
        <dbReference type="ARBA" id="ARBA00023180"/>
    </source>
</evidence>
<accession>A0ABQ9FGT2</accession>
<feature type="transmembrane region" description="Helical" evidence="14">
    <location>
        <begin position="188"/>
        <end position="206"/>
    </location>
</feature>
<dbReference type="PANTHER" id="PTHR42985:SF2">
    <property type="entry name" value="SODIUM-DEPENDENT MULTIVITAMIN TRANSPORTER"/>
    <property type="match status" value="1"/>
</dbReference>
<feature type="transmembrane region" description="Helical" evidence="14">
    <location>
        <begin position="238"/>
        <end position="256"/>
    </location>
</feature>
<feature type="transmembrane region" description="Helical" evidence="14">
    <location>
        <begin position="375"/>
        <end position="397"/>
    </location>
</feature>
<feature type="transmembrane region" description="Helical" evidence="14">
    <location>
        <begin position="31"/>
        <end position="50"/>
    </location>
</feature>
<keyword evidence="9 14" id="KW-0472">Membrane</keyword>
<sequence>MNFTEATLRSCRKVCELCPGEPIGEFVAVDYVLFAAVLAISALIGVFYMVKEARAAKQATADDVLMGGRDIGIFPIAMSLMASFMSAITVLGTPTEMYNNNTSYWIAGMAMILTVIVTNHVFLPFFHNLNLTSAYELLYMGVVLYAPSLALNQVTGLSLELSIVAIGLVCTFYTALGGLRAVVWTDTFQTFVVMAGLIAIIVQGSIDLGGFEQVWNIADTGGRIHFIDWDADPTVRHSIWALIIGSFVGQLTIYAANQTMIQRYLAIKEIKNSQRALYVSLPLTLILSTVVCLVGLVIYSTYHDCDPYIMNMLLPFLVMDKLTFLPGLPGLFVACLFSASLSSISSGLNALAIVILEDIFKLYWEWRGTDVSPTWMARIAKLLGLLCGGLVIGIAFLSRFLGQTVLQIMLSIFGMVGGPLLGLFISGIFFPWINSAGALCGLIVSAVMAFWVGVGGTVVLPPPPIHGVSAAVCDVIQRNCSSSSNNNTGVSTTLSSTLISTTMAATTSTPSINGDDIWIYHLSYLWYGLFAVLISLIVGIVVTLFSAFFTDMNESEDIEPHLIHSVVDRVCCYLPLSCQRVHRFRRTYQFQLFSIYSTIEMLCENFCIQVQSKLSMYISKFFVYSGVKTVCIINHIKMIFTKTCSSREILICFCNFDEIEIATIQKYSDSNTYHSKTGIDAPYPVSDDDIDMKPKIGGIYRNGNTTRELDPDYESKFHSLLNDRNLSNQIHFLQEKSVLSSVCKLRDNGNLIPKMIDAILSR</sequence>
<evidence type="ECO:0000256" key="1">
    <source>
        <dbReference type="ARBA" id="ARBA00004651"/>
    </source>
</evidence>
<protein>
    <recommendedName>
        <fullName evidence="17">Sodium-coupled monocarboxylate transporter 1</fullName>
    </recommendedName>
</protein>
<dbReference type="PROSITE" id="PS00456">
    <property type="entry name" value="NA_SOLUT_SYMP_1"/>
    <property type="match status" value="1"/>
</dbReference>
<proteinExistence type="inferred from homology"/>
<feature type="transmembrane region" description="Helical" evidence="14">
    <location>
        <begin position="71"/>
        <end position="92"/>
    </location>
</feature>
<evidence type="ECO:0000313" key="16">
    <source>
        <dbReference type="Proteomes" id="UP001217089"/>
    </source>
</evidence>
<dbReference type="Pfam" id="PF00474">
    <property type="entry name" value="SSF"/>
    <property type="match status" value="2"/>
</dbReference>
<feature type="transmembrane region" description="Helical" evidence="14">
    <location>
        <begin position="277"/>
        <end position="302"/>
    </location>
</feature>
<feature type="transmembrane region" description="Helical" evidence="14">
    <location>
        <begin position="104"/>
        <end position="126"/>
    </location>
</feature>
<feature type="transmembrane region" description="Helical" evidence="14">
    <location>
        <begin position="524"/>
        <end position="549"/>
    </location>
</feature>
<keyword evidence="16" id="KW-1185">Reference proteome</keyword>
<comment type="similarity">
    <text evidence="2 13">Belongs to the sodium:solute symporter (SSF) (TC 2.A.21) family.</text>
</comment>
<keyword evidence="8" id="KW-0406">Ion transport</keyword>
<keyword evidence="4" id="KW-1003">Cell membrane</keyword>
<dbReference type="InterPro" id="IPR018212">
    <property type="entry name" value="Na/solute_symporter_CS"/>
</dbReference>
<evidence type="ECO:0000256" key="8">
    <source>
        <dbReference type="ARBA" id="ARBA00023065"/>
    </source>
</evidence>
<dbReference type="PANTHER" id="PTHR42985">
    <property type="entry name" value="SODIUM-COUPLED MONOCARBOXYLATE TRANSPORTER"/>
    <property type="match status" value="1"/>
</dbReference>
<evidence type="ECO:0008006" key="17">
    <source>
        <dbReference type="Google" id="ProtNLM"/>
    </source>
</evidence>
<evidence type="ECO:0000313" key="15">
    <source>
        <dbReference type="EMBL" id="KAJ8316536.1"/>
    </source>
</evidence>
<feature type="transmembrane region" description="Helical" evidence="14">
    <location>
        <begin position="157"/>
        <end position="176"/>
    </location>
</feature>
<comment type="subcellular location">
    <subcellularLocation>
        <location evidence="1">Cell membrane</location>
        <topology evidence="1">Multi-pass membrane protein</topology>
    </subcellularLocation>
</comment>
<evidence type="ECO:0000256" key="11">
    <source>
        <dbReference type="ARBA" id="ARBA00023201"/>
    </source>
</evidence>
<keyword evidence="5 14" id="KW-0812">Transmembrane</keyword>
<keyword evidence="7" id="KW-0915">Sodium</keyword>